<dbReference type="AlphaFoldDB" id="A0AAW1Q3X2"/>
<dbReference type="SMART" id="SM00181">
    <property type="entry name" value="EGF"/>
    <property type="match status" value="2"/>
</dbReference>
<dbReference type="SMART" id="SM00179">
    <property type="entry name" value="EGF_CA"/>
    <property type="match status" value="1"/>
</dbReference>
<dbReference type="Gene3D" id="2.10.25.10">
    <property type="entry name" value="Laminin"/>
    <property type="match status" value="1"/>
</dbReference>
<protein>
    <recommendedName>
        <fullName evidence="8">EGF-like domain-containing protein</fullName>
    </recommendedName>
</protein>
<gene>
    <name evidence="9" type="ORF">WJX72_004680</name>
</gene>
<evidence type="ECO:0000256" key="2">
    <source>
        <dbReference type="ARBA" id="ARBA00022729"/>
    </source>
</evidence>
<evidence type="ECO:0000256" key="1">
    <source>
        <dbReference type="ARBA" id="ARBA00022536"/>
    </source>
</evidence>
<dbReference type="PROSITE" id="PS00022">
    <property type="entry name" value="EGF_1"/>
    <property type="match status" value="1"/>
</dbReference>
<dbReference type="CDD" id="cd00054">
    <property type="entry name" value="EGF_CA"/>
    <property type="match status" value="1"/>
</dbReference>
<evidence type="ECO:0000256" key="7">
    <source>
        <dbReference type="SAM" id="SignalP"/>
    </source>
</evidence>
<keyword evidence="2 7" id="KW-0732">Signal</keyword>
<reference evidence="9 10" key="1">
    <citation type="journal article" date="2024" name="Nat. Commun.">
        <title>Phylogenomics reveals the evolutionary origins of lichenization in chlorophyte algae.</title>
        <authorList>
            <person name="Puginier C."/>
            <person name="Libourel C."/>
            <person name="Otte J."/>
            <person name="Skaloud P."/>
            <person name="Haon M."/>
            <person name="Grisel S."/>
            <person name="Petersen M."/>
            <person name="Berrin J.G."/>
            <person name="Delaux P.M."/>
            <person name="Dal Grande F."/>
            <person name="Keller J."/>
        </authorList>
    </citation>
    <scope>NUCLEOTIDE SEQUENCE [LARGE SCALE GENOMIC DNA]</scope>
    <source>
        <strain evidence="9 10">SAG 2043</strain>
    </source>
</reference>
<proteinExistence type="predicted"/>
<dbReference type="InterPro" id="IPR000152">
    <property type="entry name" value="EGF-type_Asp/Asn_hydroxyl_site"/>
</dbReference>
<evidence type="ECO:0000313" key="9">
    <source>
        <dbReference type="EMBL" id="KAK9815497.1"/>
    </source>
</evidence>
<evidence type="ECO:0000256" key="3">
    <source>
        <dbReference type="ARBA" id="ARBA00022737"/>
    </source>
</evidence>
<comment type="caution">
    <text evidence="6">Lacks conserved residue(s) required for the propagation of feature annotation.</text>
</comment>
<dbReference type="Pfam" id="PF00008">
    <property type="entry name" value="EGF"/>
    <property type="match status" value="1"/>
</dbReference>
<evidence type="ECO:0000313" key="10">
    <source>
        <dbReference type="Proteomes" id="UP001489004"/>
    </source>
</evidence>
<feature type="disulfide bond" evidence="6">
    <location>
        <begin position="114"/>
        <end position="123"/>
    </location>
</feature>
<dbReference type="PROSITE" id="PS01186">
    <property type="entry name" value="EGF_2"/>
    <property type="match status" value="1"/>
</dbReference>
<keyword evidence="5" id="KW-0325">Glycoprotein</keyword>
<keyword evidence="4 6" id="KW-1015">Disulfide bond</keyword>
<feature type="domain" description="EGF-like" evidence="8">
    <location>
        <begin position="88"/>
        <end position="124"/>
    </location>
</feature>
<dbReference type="InterPro" id="IPR018097">
    <property type="entry name" value="EGF_Ca-bd_CS"/>
</dbReference>
<dbReference type="SUPFAM" id="SSF57196">
    <property type="entry name" value="EGF/Laminin"/>
    <property type="match status" value="1"/>
</dbReference>
<keyword evidence="1 6" id="KW-0245">EGF-like domain</keyword>
<dbReference type="EMBL" id="JALJOR010000006">
    <property type="protein sequence ID" value="KAK9815497.1"/>
    <property type="molecule type" value="Genomic_DNA"/>
</dbReference>
<comment type="caution">
    <text evidence="9">The sequence shown here is derived from an EMBL/GenBank/DDBJ whole genome shotgun (WGS) entry which is preliminary data.</text>
</comment>
<keyword evidence="3" id="KW-0677">Repeat</keyword>
<dbReference type="PRINTS" id="PR00010">
    <property type="entry name" value="EGFBLOOD"/>
</dbReference>
<dbReference type="PROSITE" id="PS00010">
    <property type="entry name" value="ASX_HYDROXYL"/>
    <property type="match status" value="1"/>
</dbReference>
<keyword evidence="10" id="KW-1185">Reference proteome</keyword>
<accession>A0AAW1Q3X2</accession>
<dbReference type="InterPro" id="IPR001881">
    <property type="entry name" value="EGF-like_Ca-bd_dom"/>
</dbReference>
<feature type="signal peptide" evidence="7">
    <location>
        <begin position="1"/>
        <end position="19"/>
    </location>
</feature>
<feature type="chain" id="PRO_5043732721" description="EGF-like domain-containing protein" evidence="7">
    <location>
        <begin position="20"/>
        <end position="157"/>
    </location>
</feature>
<dbReference type="GO" id="GO:0005509">
    <property type="term" value="F:calcium ion binding"/>
    <property type="evidence" value="ECO:0007669"/>
    <property type="project" value="InterPro"/>
</dbReference>
<dbReference type="InterPro" id="IPR000742">
    <property type="entry name" value="EGF"/>
</dbReference>
<evidence type="ECO:0000256" key="5">
    <source>
        <dbReference type="ARBA" id="ARBA00023180"/>
    </source>
</evidence>
<dbReference type="Proteomes" id="UP001489004">
    <property type="component" value="Unassembled WGS sequence"/>
</dbReference>
<sequence>MRSWLGFWLLVGFFADTTALAAKAVAPETNSTGEFPAVFSGRALLQTPTACEAAFPHCKTCRPSANNPQSCQTCLSGYDLNSQGQCVDHDDCAPNPCQNAGTCTDGLKTFTCGCPLGFKGATCQTSTCYQLLAVTPGCIVGFNGLPSLVGPPVSVDT</sequence>
<name>A0AAW1Q3X2_9CHLO</name>
<dbReference type="PROSITE" id="PS50026">
    <property type="entry name" value="EGF_3"/>
    <property type="match status" value="1"/>
</dbReference>
<evidence type="ECO:0000256" key="4">
    <source>
        <dbReference type="ARBA" id="ARBA00023157"/>
    </source>
</evidence>
<organism evidence="9 10">
    <name type="scientific">[Myrmecia] bisecta</name>
    <dbReference type="NCBI Taxonomy" id="41462"/>
    <lineage>
        <taxon>Eukaryota</taxon>
        <taxon>Viridiplantae</taxon>
        <taxon>Chlorophyta</taxon>
        <taxon>core chlorophytes</taxon>
        <taxon>Trebouxiophyceae</taxon>
        <taxon>Trebouxiales</taxon>
        <taxon>Trebouxiaceae</taxon>
        <taxon>Myrmecia</taxon>
    </lineage>
</organism>
<dbReference type="PROSITE" id="PS01187">
    <property type="entry name" value="EGF_CA"/>
    <property type="match status" value="1"/>
</dbReference>
<evidence type="ECO:0000259" key="8">
    <source>
        <dbReference type="PROSITE" id="PS50026"/>
    </source>
</evidence>
<evidence type="ECO:0000256" key="6">
    <source>
        <dbReference type="PROSITE-ProRule" id="PRU00076"/>
    </source>
</evidence>
<dbReference type="FunFam" id="2.10.25.10:FF:000122">
    <property type="entry name" value="Protein crumbs homolog 2"/>
    <property type="match status" value="1"/>
</dbReference>